<dbReference type="SUPFAM" id="SSF50494">
    <property type="entry name" value="Trypsin-like serine proteases"/>
    <property type="match status" value="1"/>
</dbReference>
<dbReference type="Gene3D" id="2.40.10.10">
    <property type="entry name" value="Trypsin-like serine proteases"/>
    <property type="match status" value="1"/>
</dbReference>
<dbReference type="PROSITE" id="PS50240">
    <property type="entry name" value="TRYPSIN_DOM"/>
    <property type="match status" value="1"/>
</dbReference>
<dbReference type="InterPro" id="IPR051333">
    <property type="entry name" value="CLIP_Serine_Protease"/>
</dbReference>
<dbReference type="EMBL" id="MW244696">
    <property type="protein sequence ID" value="QRN45230.1"/>
    <property type="molecule type" value="mRNA"/>
</dbReference>
<dbReference type="AlphaFoldDB" id="A0A891XHE2"/>
<dbReference type="InterPro" id="IPR009003">
    <property type="entry name" value="Peptidase_S1_PA"/>
</dbReference>
<feature type="domain" description="Peptidase S1" evidence="2">
    <location>
        <begin position="21"/>
        <end position="229"/>
    </location>
</feature>
<keyword evidence="1" id="KW-0732">Signal</keyword>
<dbReference type="InterPro" id="IPR001254">
    <property type="entry name" value="Trypsin_dom"/>
</dbReference>
<name>A0A891XHE2_TINBI</name>
<evidence type="ECO:0000259" key="2">
    <source>
        <dbReference type="PROSITE" id="PS50240"/>
    </source>
</evidence>
<dbReference type="PANTHER" id="PTHR24260:SF136">
    <property type="entry name" value="GH08193P-RELATED"/>
    <property type="match status" value="1"/>
</dbReference>
<dbReference type="InterPro" id="IPR043504">
    <property type="entry name" value="Peptidase_S1_PA_chymotrypsin"/>
</dbReference>
<feature type="chain" id="PRO_5033039132" evidence="1">
    <location>
        <begin position="18"/>
        <end position="231"/>
    </location>
</feature>
<proteinExistence type="evidence at transcript level"/>
<protein>
    <submittedName>
        <fullName evidence="3">Chymotrypsin-1-like</fullName>
    </submittedName>
</protein>
<feature type="signal peptide" evidence="1">
    <location>
        <begin position="1"/>
        <end position="17"/>
    </location>
</feature>
<gene>
    <name evidence="3" type="primary">Chtrh</name>
</gene>
<dbReference type="GO" id="GO:0004252">
    <property type="term" value="F:serine-type endopeptidase activity"/>
    <property type="evidence" value="ECO:0007669"/>
    <property type="project" value="InterPro"/>
</dbReference>
<dbReference type="SMART" id="SM00020">
    <property type="entry name" value="Tryp_SPc"/>
    <property type="match status" value="1"/>
</dbReference>
<dbReference type="PANTHER" id="PTHR24260">
    <property type="match status" value="1"/>
</dbReference>
<evidence type="ECO:0000313" key="3">
    <source>
        <dbReference type="EMBL" id="QRN45230.1"/>
    </source>
</evidence>
<reference evidence="3" key="1">
    <citation type="journal article" name="Insect Biochem. Mol. Biol.">
        <title>Silk of the common clothes moth, Tineola bisselliella, a cosmopolitan pest belonging to the basal ditrysian moth line.</title>
        <authorList>
            <person name="Rouhova L."/>
            <person name="Kludkiewicz B."/>
            <person name="Sehadova H."/>
            <person name="Sery M."/>
            <person name="Kucerova L."/>
            <person name="Konik P."/>
            <person name="Zurovec M."/>
        </authorList>
    </citation>
    <scope>NUCLEOTIDE SEQUENCE</scope>
    <source>
        <tissue evidence="3">Silk glands</tissue>
    </source>
</reference>
<organism evidence="3">
    <name type="scientific">Tineola bisselliella</name>
    <name type="common">Webbing clothes moth</name>
    <name type="synonym">Tinea bisselliella</name>
    <dbReference type="NCBI Taxonomy" id="93883"/>
    <lineage>
        <taxon>Eukaryota</taxon>
        <taxon>Metazoa</taxon>
        <taxon>Ecdysozoa</taxon>
        <taxon>Arthropoda</taxon>
        <taxon>Hexapoda</taxon>
        <taxon>Insecta</taxon>
        <taxon>Pterygota</taxon>
        <taxon>Neoptera</taxon>
        <taxon>Endopterygota</taxon>
        <taxon>Lepidoptera</taxon>
        <taxon>Glossata</taxon>
        <taxon>Ditrysia</taxon>
        <taxon>Tineoidea</taxon>
        <taxon>Tineidae</taxon>
        <taxon>Tineinae</taxon>
        <taxon>Tineola</taxon>
    </lineage>
</organism>
<dbReference type="Pfam" id="PF00089">
    <property type="entry name" value="Trypsin"/>
    <property type="match status" value="1"/>
</dbReference>
<evidence type="ECO:0000256" key="1">
    <source>
        <dbReference type="SAM" id="SignalP"/>
    </source>
</evidence>
<dbReference type="GO" id="GO:0006508">
    <property type="term" value="P:proteolysis"/>
    <property type="evidence" value="ECO:0007669"/>
    <property type="project" value="InterPro"/>
</dbReference>
<sequence length="231" mass="24626">MKAALAFVLLAVAAVHGRSTALEGEASSTGLANLGENPWLVHLRIAVSTSGFLNTCGGSLIHENWVVTSSSCITDSRFIWVRFGLVTVWNPELVTETSTVVVHPNFNANNLDNNIGLINTIRVIHTSANIRPIGIIGFNTPPEAFFCGFGARDNNNAGEQLRCFDLNISRIGIHITGTAIGGEPTRFDVGGGLINGNLLVGMYSHANADGTFAYACSACYRHWIEGITGPL</sequence>
<accession>A0A891XHE2</accession>